<evidence type="ECO:0000256" key="1">
    <source>
        <dbReference type="ARBA" id="ARBA00022670"/>
    </source>
</evidence>
<feature type="active site" description="Nucleophile" evidence="5">
    <location>
        <position position="158"/>
    </location>
</feature>
<dbReference type="SUPFAM" id="SSF56235">
    <property type="entry name" value="N-terminal nucleophile aminohydrolases (Ntn hydrolases)"/>
    <property type="match status" value="1"/>
</dbReference>
<dbReference type="PANTHER" id="PTHR10188:SF6">
    <property type="entry name" value="N(4)-(BETA-N-ACETYLGLUCOSAMINYL)-L-ASPARAGINASE"/>
    <property type="match status" value="1"/>
</dbReference>
<feature type="binding site" evidence="6">
    <location>
        <begin position="186"/>
        <end position="189"/>
    </location>
    <ligand>
        <name>substrate</name>
    </ligand>
</feature>
<evidence type="ECO:0000256" key="7">
    <source>
        <dbReference type="PIRSR" id="PIRSR600246-3"/>
    </source>
</evidence>
<dbReference type="InterPro" id="IPR000246">
    <property type="entry name" value="Peptidase_T2"/>
</dbReference>
<name>A0A918PYY2_9CAUL</name>
<evidence type="ECO:0000256" key="6">
    <source>
        <dbReference type="PIRSR" id="PIRSR600246-2"/>
    </source>
</evidence>
<feature type="binding site" evidence="6">
    <location>
        <begin position="208"/>
        <end position="211"/>
    </location>
    <ligand>
        <name>substrate</name>
    </ligand>
</feature>
<keyword evidence="3" id="KW-0068">Autocatalytic cleavage</keyword>
<sequence>MIAFALHGGAGAKAGRDYSAEIADMRAIAETARAALMGGATALDVVTDTVHALEDSGLYVAGKGASPNLNGEFELDASLMDGKDKRCGAVAALQGYANPIDVARAVMERTPHVFLAGDGARRFAQGQGFEALSNPESYFTRAGLFESNHPPGTLAHGTVGCVCLDQYGNLAAGTSTAGVFGKLPGRVGDTPVIGSGTWADGDVAVSCTGQGEYFIRAQVAAQVAYRLKAGQSLRDATASALQEVVDFGGEGGLISVSRTGEVQVPFRSAGMKRAWFSGDEAIQSEAF</sequence>
<dbReference type="GO" id="GO:0006508">
    <property type="term" value="P:proteolysis"/>
    <property type="evidence" value="ECO:0007669"/>
    <property type="project" value="UniProtKB-KW"/>
</dbReference>
<dbReference type="PANTHER" id="PTHR10188">
    <property type="entry name" value="L-ASPARAGINASE"/>
    <property type="match status" value="1"/>
</dbReference>
<dbReference type="FunFam" id="3.60.20.30:FF:000001">
    <property type="entry name" value="Isoaspartyl peptidase/L-asparaginase"/>
    <property type="match status" value="1"/>
</dbReference>
<proteinExistence type="predicted"/>
<reference evidence="8" key="2">
    <citation type="submission" date="2020-09" db="EMBL/GenBank/DDBJ databases">
        <authorList>
            <person name="Sun Q."/>
            <person name="Kim S."/>
        </authorList>
    </citation>
    <scope>NUCLEOTIDE SEQUENCE</scope>
    <source>
        <strain evidence="8">KCTC 32296</strain>
    </source>
</reference>
<dbReference type="InterPro" id="IPR029055">
    <property type="entry name" value="Ntn_hydrolases_N"/>
</dbReference>
<keyword evidence="1" id="KW-0645">Protease</keyword>
<feature type="site" description="Cleavage; by autolysis" evidence="7">
    <location>
        <begin position="157"/>
        <end position="158"/>
    </location>
</feature>
<dbReference type="EMBL" id="BMZB01000001">
    <property type="protein sequence ID" value="GGZ27660.1"/>
    <property type="molecule type" value="Genomic_DNA"/>
</dbReference>
<dbReference type="GO" id="GO:0016811">
    <property type="term" value="F:hydrolase activity, acting on carbon-nitrogen (but not peptide) bonds, in linear amides"/>
    <property type="evidence" value="ECO:0007669"/>
    <property type="project" value="UniProtKB-ARBA"/>
</dbReference>
<evidence type="ECO:0000256" key="5">
    <source>
        <dbReference type="PIRSR" id="PIRSR600246-1"/>
    </source>
</evidence>
<evidence type="ECO:0000313" key="8">
    <source>
        <dbReference type="EMBL" id="GGZ27660.1"/>
    </source>
</evidence>
<dbReference type="AlphaFoldDB" id="A0A918PYY2"/>
<dbReference type="Pfam" id="PF01112">
    <property type="entry name" value="Asparaginase_2"/>
    <property type="match status" value="2"/>
</dbReference>
<dbReference type="Proteomes" id="UP000662572">
    <property type="component" value="Unassembled WGS sequence"/>
</dbReference>
<comment type="caution">
    <text evidence="8">The sequence shown here is derived from an EMBL/GenBank/DDBJ whole genome shotgun (WGS) entry which is preliminary data.</text>
</comment>
<reference evidence="8" key="1">
    <citation type="journal article" date="2014" name="Int. J. Syst. Evol. Microbiol.">
        <title>Complete genome sequence of Corynebacterium casei LMG S-19264T (=DSM 44701T), isolated from a smear-ripened cheese.</title>
        <authorList>
            <consortium name="US DOE Joint Genome Institute (JGI-PGF)"/>
            <person name="Walter F."/>
            <person name="Albersmeier A."/>
            <person name="Kalinowski J."/>
            <person name="Ruckert C."/>
        </authorList>
    </citation>
    <scope>NUCLEOTIDE SEQUENCE</scope>
    <source>
        <strain evidence="8">KCTC 32296</strain>
    </source>
</reference>
<protein>
    <recommendedName>
        <fullName evidence="4">Isoaspartyl peptidase</fullName>
    </recommendedName>
</protein>
<evidence type="ECO:0000256" key="2">
    <source>
        <dbReference type="ARBA" id="ARBA00022801"/>
    </source>
</evidence>
<keyword evidence="9" id="KW-1185">Reference proteome</keyword>
<evidence type="ECO:0000313" key="9">
    <source>
        <dbReference type="Proteomes" id="UP000662572"/>
    </source>
</evidence>
<dbReference type="RefSeq" id="WP_189485452.1">
    <property type="nucleotide sequence ID" value="NZ_BMZB01000001.1"/>
</dbReference>
<keyword evidence="2" id="KW-0378">Hydrolase</keyword>
<evidence type="ECO:0000256" key="3">
    <source>
        <dbReference type="ARBA" id="ARBA00022813"/>
    </source>
</evidence>
<evidence type="ECO:0000256" key="4">
    <source>
        <dbReference type="ARBA" id="ARBA00069124"/>
    </source>
</evidence>
<gene>
    <name evidence="8" type="ORF">GCM10011273_11690</name>
</gene>
<dbReference type="CDD" id="cd04701">
    <property type="entry name" value="Asparaginase_2"/>
    <property type="match status" value="1"/>
</dbReference>
<dbReference type="Gene3D" id="3.60.20.30">
    <property type="entry name" value="(Glycosyl)asparaginase"/>
    <property type="match status" value="1"/>
</dbReference>
<accession>A0A918PYY2</accession>
<dbReference type="GO" id="GO:0008233">
    <property type="term" value="F:peptidase activity"/>
    <property type="evidence" value="ECO:0007669"/>
    <property type="project" value="UniProtKB-KW"/>
</dbReference>
<organism evidence="8 9">
    <name type="scientific">Asticcacaulis endophyticus</name>
    <dbReference type="NCBI Taxonomy" id="1395890"/>
    <lineage>
        <taxon>Bacteria</taxon>
        <taxon>Pseudomonadati</taxon>
        <taxon>Pseudomonadota</taxon>
        <taxon>Alphaproteobacteria</taxon>
        <taxon>Caulobacterales</taxon>
        <taxon>Caulobacteraceae</taxon>
        <taxon>Asticcacaulis</taxon>
    </lineage>
</organism>